<evidence type="ECO:0000256" key="1">
    <source>
        <dbReference type="SAM" id="Coils"/>
    </source>
</evidence>
<organism evidence="3 4">
    <name type="scientific">Leptomonas seymouri</name>
    <dbReference type="NCBI Taxonomy" id="5684"/>
    <lineage>
        <taxon>Eukaryota</taxon>
        <taxon>Discoba</taxon>
        <taxon>Euglenozoa</taxon>
        <taxon>Kinetoplastea</taxon>
        <taxon>Metakinetoplastina</taxon>
        <taxon>Trypanosomatida</taxon>
        <taxon>Trypanosomatidae</taxon>
        <taxon>Leishmaniinae</taxon>
        <taxon>Leptomonas</taxon>
    </lineage>
</organism>
<dbReference type="Proteomes" id="UP000038009">
    <property type="component" value="Unassembled WGS sequence"/>
</dbReference>
<dbReference type="VEuPathDB" id="TriTrypDB:Lsey_0031_0070"/>
<evidence type="ECO:0000313" key="4">
    <source>
        <dbReference type="Proteomes" id="UP000038009"/>
    </source>
</evidence>
<dbReference type="EMBL" id="LJSK01000031">
    <property type="protein sequence ID" value="KPI89106.1"/>
    <property type="molecule type" value="Genomic_DNA"/>
</dbReference>
<gene>
    <name evidence="3" type="ORF">ABL78_1750</name>
</gene>
<sequence>MSSSIRLAAHAAGENHNSSLGIAALAHDLEKLCEPYVDAVLLDIAPQQRLGPRASLQLRVTANSSNFGIPHGVRTAKSLRGATTAPTFYVPEALLQECSKLIEDAAYPTQLRSAVELEGENAYLRALLSRLLQRHQSSAAEDAAETAVKRAAPSSAASPHSAEQLSSQEDTHGDGSVSRRSPSVACPEPPELAHVSSDAVHCVHADRKAAVVDPCGMPPATALQVGELHEQIELLREAVRELSQQASVTRGHSDSPLPAGIRAVSPSPRCATPTCTTDVPTLQRIILHQQQTIRTLQLEMEEMESAKVQVEQLLHLHEAAAKASAADAGVAAAAPQDEDDTPCLAATTNWRSTCNTEDRSSGLMASQAVPYGAVAQESASDATHNTVHHIGTHAAAEEMYRMDFDAAAEAAIEKRRAATYGGVRPPLWLDSALAADRPAHLAGVGADEEEAEGEIGDDATSSGMRTPLQRRTVVLRPLHLRFSSATGDSTSMTGGPSDESPVMRPTKPSYGTVSNRHTSVMGSFSAT</sequence>
<comment type="caution">
    <text evidence="3">The sequence shown here is derived from an EMBL/GenBank/DDBJ whole genome shotgun (WGS) entry which is preliminary data.</text>
</comment>
<dbReference type="AlphaFoldDB" id="A0A0N0P7S4"/>
<feature type="compositionally biased region" description="Acidic residues" evidence="2">
    <location>
        <begin position="446"/>
        <end position="457"/>
    </location>
</feature>
<dbReference type="OMA" id="EMEDVHT"/>
<feature type="region of interest" description="Disordered" evidence="2">
    <location>
        <begin position="247"/>
        <end position="269"/>
    </location>
</feature>
<reference evidence="3 4" key="1">
    <citation type="journal article" date="2015" name="PLoS Pathog.">
        <title>Leptomonas seymouri: Adaptations to the Dixenous Life Cycle Analyzed by Genome Sequencing, Transcriptome Profiling and Co-infection with Leishmania donovani.</title>
        <authorList>
            <person name="Kraeva N."/>
            <person name="Butenko A."/>
            <person name="Hlavacova J."/>
            <person name="Kostygov A."/>
            <person name="Myskova J."/>
            <person name="Grybchuk D."/>
            <person name="Lestinova T."/>
            <person name="Votypka J."/>
            <person name="Volf P."/>
            <person name="Opperdoes F."/>
            <person name="Flegontov P."/>
            <person name="Lukes J."/>
            <person name="Yurchenko V."/>
        </authorList>
    </citation>
    <scope>NUCLEOTIDE SEQUENCE [LARGE SCALE GENOMIC DNA]</scope>
    <source>
        <strain evidence="3 4">ATCC 30220</strain>
    </source>
</reference>
<dbReference type="OrthoDB" id="273425at2759"/>
<feature type="region of interest" description="Disordered" evidence="2">
    <location>
        <begin position="444"/>
        <end position="464"/>
    </location>
</feature>
<feature type="compositionally biased region" description="Low complexity" evidence="2">
    <location>
        <begin position="151"/>
        <end position="162"/>
    </location>
</feature>
<name>A0A0N0P7S4_LEPSE</name>
<feature type="region of interest" description="Disordered" evidence="2">
    <location>
        <begin position="484"/>
        <end position="527"/>
    </location>
</feature>
<evidence type="ECO:0000256" key="2">
    <source>
        <dbReference type="SAM" id="MobiDB-lite"/>
    </source>
</evidence>
<keyword evidence="1" id="KW-0175">Coiled coil</keyword>
<feature type="compositionally biased region" description="Polar residues" evidence="2">
    <location>
        <begin position="484"/>
        <end position="494"/>
    </location>
</feature>
<proteinExistence type="predicted"/>
<feature type="region of interest" description="Disordered" evidence="2">
    <location>
        <begin position="142"/>
        <end position="191"/>
    </location>
</feature>
<accession>A0A0N0P7S4</accession>
<protein>
    <submittedName>
        <fullName evidence="3">Uncharacterized protein</fullName>
    </submittedName>
</protein>
<keyword evidence="4" id="KW-1185">Reference proteome</keyword>
<feature type="coiled-coil region" evidence="1">
    <location>
        <begin position="286"/>
        <end position="316"/>
    </location>
</feature>
<evidence type="ECO:0000313" key="3">
    <source>
        <dbReference type="EMBL" id="KPI89106.1"/>
    </source>
</evidence>
<feature type="compositionally biased region" description="Polar residues" evidence="2">
    <location>
        <begin position="509"/>
        <end position="527"/>
    </location>
</feature>